<organism evidence="3 4">
    <name type="scientific">Dimorphilus gyrociliatus</name>
    <dbReference type="NCBI Taxonomy" id="2664684"/>
    <lineage>
        <taxon>Eukaryota</taxon>
        <taxon>Metazoa</taxon>
        <taxon>Spiralia</taxon>
        <taxon>Lophotrochozoa</taxon>
        <taxon>Annelida</taxon>
        <taxon>Polychaeta</taxon>
        <taxon>Polychaeta incertae sedis</taxon>
        <taxon>Dinophilidae</taxon>
        <taxon>Dimorphilus</taxon>
    </lineage>
</organism>
<proteinExistence type="predicted"/>
<dbReference type="Proteomes" id="UP000549394">
    <property type="component" value="Unassembled WGS sequence"/>
</dbReference>
<dbReference type="EMBL" id="CAJFCJ010000009">
    <property type="protein sequence ID" value="CAD5119285.1"/>
    <property type="molecule type" value="Genomic_DNA"/>
</dbReference>
<name>A0A7I8VU88_9ANNE</name>
<dbReference type="GO" id="GO:0003824">
    <property type="term" value="F:catalytic activity"/>
    <property type="evidence" value="ECO:0007669"/>
    <property type="project" value="InterPro"/>
</dbReference>
<dbReference type="InterPro" id="IPR035994">
    <property type="entry name" value="Nucleoside_phosphorylase_sf"/>
</dbReference>
<dbReference type="InterPro" id="IPR055121">
    <property type="entry name" value="HTH_69"/>
</dbReference>
<evidence type="ECO:0000259" key="2">
    <source>
        <dbReference type="Pfam" id="PF22979"/>
    </source>
</evidence>
<accession>A0A7I8VU88</accession>
<keyword evidence="4" id="KW-1185">Reference proteome</keyword>
<dbReference type="PANTHER" id="PTHR47705:SF1">
    <property type="entry name" value="PNP_UDP_1 DOMAIN-CONTAINING PROTEIN"/>
    <property type="match status" value="1"/>
</dbReference>
<dbReference type="Pfam" id="PF12248">
    <property type="entry name" value="Methyltransf_FA"/>
    <property type="match status" value="1"/>
</dbReference>
<dbReference type="Gene3D" id="3.40.50.1580">
    <property type="entry name" value="Nucleoside phosphorylase domain"/>
    <property type="match status" value="1"/>
</dbReference>
<feature type="domain" description="Winged helix-turn-helix" evidence="2">
    <location>
        <begin position="423"/>
        <end position="482"/>
    </location>
</feature>
<dbReference type="SUPFAM" id="SSF53167">
    <property type="entry name" value="Purine and uridine phosphorylases"/>
    <property type="match status" value="1"/>
</dbReference>
<dbReference type="Pfam" id="PF22979">
    <property type="entry name" value="HTH_69"/>
    <property type="match status" value="1"/>
</dbReference>
<feature type="domain" description="Farnesoic acid O-methyl transferase" evidence="1">
    <location>
        <begin position="255"/>
        <end position="390"/>
    </location>
</feature>
<dbReference type="InterPro" id="IPR022041">
    <property type="entry name" value="Methyltransf_FA"/>
</dbReference>
<evidence type="ECO:0000313" key="3">
    <source>
        <dbReference type="EMBL" id="CAD5119285.1"/>
    </source>
</evidence>
<sequence>MPQKHLLPVCGRHPWCCGGNLADVDCNDMGRENKKLVVTTCKVDHETVVRIDRIPADMIDYSKVAHAASGPYTGIYINKPTSSETLKYVEKYHQRFKFVAYLSPKQKKDSNEHKESREVRLWFSDLLPFEMRKEKGREFFNKLTTPETFPKEYAYFIRRTLLLTHLRDFIDSVELHFRPYRAVVNKPPPTPKTEEVKLPPPKPPKEEQFVSTAIMHVQECPIVETAQLITTEEPKPSPILSTIENFITVLTPAVYDYQYLTEVAVSGKTSIGFRVKAKAGAYVALSSVYGDTLRKTYEVVIGTENNTRCEIRYGGQGPIMTESVTYNILDQYNFKDFWISWGGNRLVVGEGREMTESSELISWAIADKYRHSINCLSVSTDKNSEGTWEFVEMIDTRPKDDSQRRAAVLSKMRLLLLWFAKKQRMLQILEDAFPDTLTTDELLITCKVKQSDVMQAIVFLKELQKKRLINEVLENSGNWIRIPTTSGLDARSSHEIRFVSHLPAFDITESPTVAIITTYYCEKVAVDAMMDHKMSFIVNGDNESSVFTIGKIGELIVVATKLSRSATLAGERCMISDGNATARLLLTFNRLEHVLVVGVGGGVPSFCSWMQHVRRGDVVVSVNDRAKDAYLHCVKIDSDPSGFTYNTIAWRPQHGSLSACLSRIRHSDQNKDWKESISRGLELLQAEESSFHKPELKSDKLFAIDDDALVQVEHPDPHDQSMWNQNSVKYGSIASGKYIPYNFQLRMDFGMRYGIKAFDQNLEAVLDSLEGSQANSWAVIRGISDYADGTTDKVWQPYASLAAAAYARAAILALSSKTIREF</sequence>
<dbReference type="OrthoDB" id="1577640at2759"/>
<dbReference type="PANTHER" id="PTHR47705">
    <property type="entry name" value="AGAP000321-PA"/>
    <property type="match status" value="1"/>
</dbReference>
<evidence type="ECO:0000259" key="1">
    <source>
        <dbReference type="Pfam" id="PF12248"/>
    </source>
</evidence>
<dbReference type="GO" id="GO:0009116">
    <property type="term" value="P:nucleoside metabolic process"/>
    <property type="evidence" value="ECO:0007669"/>
    <property type="project" value="InterPro"/>
</dbReference>
<reference evidence="3 4" key="1">
    <citation type="submission" date="2020-08" db="EMBL/GenBank/DDBJ databases">
        <authorList>
            <person name="Hejnol A."/>
        </authorList>
    </citation>
    <scope>NUCLEOTIDE SEQUENCE [LARGE SCALE GENOMIC DNA]</scope>
</reference>
<gene>
    <name evidence="3" type="ORF">DGYR_LOCUS7553</name>
</gene>
<comment type="caution">
    <text evidence="3">The sequence shown here is derived from an EMBL/GenBank/DDBJ whole genome shotgun (WGS) entry which is preliminary data.</text>
</comment>
<protein>
    <submittedName>
        <fullName evidence="3">DgyrCDS7912</fullName>
    </submittedName>
</protein>
<dbReference type="AlphaFoldDB" id="A0A7I8VU88"/>
<evidence type="ECO:0000313" key="4">
    <source>
        <dbReference type="Proteomes" id="UP000549394"/>
    </source>
</evidence>